<reference evidence="4 5" key="1">
    <citation type="submission" date="2020-11" db="EMBL/GenBank/DDBJ databases">
        <authorList>
            <person name="Wallbank WR R."/>
            <person name="Pardo Diaz C."/>
            <person name="Kozak K."/>
            <person name="Martin S."/>
            <person name="Jiggins C."/>
            <person name="Moest M."/>
            <person name="Warren A I."/>
            <person name="Generalovic N T."/>
            <person name="Byers J.R.P. K."/>
            <person name="Montejo-Kovacevich G."/>
            <person name="Yen C E."/>
        </authorList>
    </citation>
    <scope>NUCLEOTIDE SEQUENCE [LARGE SCALE GENOMIC DNA]</scope>
</reference>
<accession>A0A7R8UU16</accession>
<feature type="chain" id="PRO_5030738847" evidence="3">
    <location>
        <begin position="18"/>
        <end position="169"/>
    </location>
</feature>
<dbReference type="Pfam" id="PF00379">
    <property type="entry name" value="Chitin_bind_4"/>
    <property type="match status" value="1"/>
</dbReference>
<keyword evidence="3" id="KW-0732">Signal</keyword>
<evidence type="ECO:0000313" key="5">
    <source>
        <dbReference type="Proteomes" id="UP000594454"/>
    </source>
</evidence>
<evidence type="ECO:0000313" key="4">
    <source>
        <dbReference type="EMBL" id="CAD7087039.1"/>
    </source>
</evidence>
<dbReference type="OrthoDB" id="6382835at2759"/>
<dbReference type="OMA" id="NTHYAYH"/>
<protein>
    <submittedName>
        <fullName evidence="4">Uncharacterized protein</fullName>
    </submittedName>
</protein>
<gene>
    <name evidence="4" type="ORF">HERILL_LOCUS9767</name>
</gene>
<keyword evidence="1 2" id="KW-0193">Cuticle</keyword>
<dbReference type="Proteomes" id="UP000594454">
    <property type="component" value="Chromosome 4"/>
</dbReference>
<dbReference type="GO" id="GO:0042302">
    <property type="term" value="F:structural constituent of cuticle"/>
    <property type="evidence" value="ECO:0007669"/>
    <property type="project" value="UniProtKB-UniRule"/>
</dbReference>
<dbReference type="GO" id="GO:0031012">
    <property type="term" value="C:extracellular matrix"/>
    <property type="evidence" value="ECO:0007669"/>
    <property type="project" value="TreeGrafter"/>
</dbReference>
<dbReference type="PRINTS" id="PR00947">
    <property type="entry name" value="CUTICLE"/>
</dbReference>
<keyword evidence="5" id="KW-1185">Reference proteome</keyword>
<dbReference type="PROSITE" id="PS00233">
    <property type="entry name" value="CHIT_BIND_RR_1"/>
    <property type="match status" value="1"/>
</dbReference>
<dbReference type="PANTHER" id="PTHR12236:SF46">
    <property type="entry name" value="CUTICULAR PROTEIN 30B-RELATED"/>
    <property type="match status" value="1"/>
</dbReference>
<sequence length="169" mass="18262">MAVKAIILLAIFGLVSAVPVVLVGHDGHDAYHDAPAHYEFEYSVHDPHTGDIKSQHESRQGDKVEGVYSLVEPDGHKRIVHYTADHHNGFNAHVQREGTSHHVPQAVAHHVAPLAVAHQPLAIATHHVAHVAPIAIAHHAPIALAHHAIPAHGVATSHSSIKIHHLEHH</sequence>
<dbReference type="InterPro" id="IPR000618">
    <property type="entry name" value="Insect_cuticle"/>
</dbReference>
<feature type="signal peptide" evidence="3">
    <location>
        <begin position="1"/>
        <end position="17"/>
    </location>
</feature>
<evidence type="ECO:0000256" key="1">
    <source>
        <dbReference type="ARBA" id="ARBA00022460"/>
    </source>
</evidence>
<evidence type="ECO:0000256" key="2">
    <source>
        <dbReference type="PROSITE-ProRule" id="PRU00497"/>
    </source>
</evidence>
<evidence type="ECO:0000256" key="3">
    <source>
        <dbReference type="SAM" id="SignalP"/>
    </source>
</evidence>
<dbReference type="InterPro" id="IPR031311">
    <property type="entry name" value="CHIT_BIND_RR_consensus"/>
</dbReference>
<dbReference type="AlphaFoldDB" id="A0A7R8UU16"/>
<organism evidence="4 5">
    <name type="scientific">Hermetia illucens</name>
    <name type="common">Black soldier fly</name>
    <dbReference type="NCBI Taxonomy" id="343691"/>
    <lineage>
        <taxon>Eukaryota</taxon>
        <taxon>Metazoa</taxon>
        <taxon>Ecdysozoa</taxon>
        <taxon>Arthropoda</taxon>
        <taxon>Hexapoda</taxon>
        <taxon>Insecta</taxon>
        <taxon>Pterygota</taxon>
        <taxon>Neoptera</taxon>
        <taxon>Endopterygota</taxon>
        <taxon>Diptera</taxon>
        <taxon>Brachycera</taxon>
        <taxon>Stratiomyomorpha</taxon>
        <taxon>Stratiomyidae</taxon>
        <taxon>Hermetiinae</taxon>
        <taxon>Hermetia</taxon>
    </lineage>
</organism>
<dbReference type="GO" id="GO:0005615">
    <property type="term" value="C:extracellular space"/>
    <property type="evidence" value="ECO:0007669"/>
    <property type="project" value="TreeGrafter"/>
</dbReference>
<dbReference type="PANTHER" id="PTHR12236">
    <property type="entry name" value="STRUCTURAL CONTITUENT OF CUTICLE"/>
    <property type="match status" value="1"/>
</dbReference>
<dbReference type="InParanoid" id="A0A7R8UU16"/>
<proteinExistence type="predicted"/>
<name>A0A7R8UU16_HERIL</name>
<dbReference type="EMBL" id="LR899012">
    <property type="protein sequence ID" value="CAD7087039.1"/>
    <property type="molecule type" value="Genomic_DNA"/>
</dbReference>
<dbReference type="PROSITE" id="PS51155">
    <property type="entry name" value="CHIT_BIND_RR_2"/>
    <property type="match status" value="1"/>
</dbReference>
<dbReference type="InterPro" id="IPR051217">
    <property type="entry name" value="Insect_Cuticle_Struc_Prot"/>
</dbReference>